<proteinExistence type="predicted"/>
<keyword evidence="5 6" id="KW-0472">Membrane</keyword>
<feature type="transmembrane region" description="Helical" evidence="6">
    <location>
        <begin position="199"/>
        <end position="225"/>
    </location>
</feature>
<gene>
    <name evidence="7" type="ORF">ACFSKL_19145</name>
</gene>
<evidence type="ECO:0000256" key="5">
    <source>
        <dbReference type="ARBA" id="ARBA00023136"/>
    </source>
</evidence>
<dbReference type="RefSeq" id="WP_376888423.1">
    <property type="nucleotide sequence ID" value="NZ_JBHUHR010000045.1"/>
</dbReference>
<feature type="transmembrane region" description="Helical" evidence="6">
    <location>
        <begin position="173"/>
        <end position="192"/>
    </location>
</feature>
<sequence>MDQEIFDTWKFVAGIGLFLWGMNQLEVSIKDMAGKSFRNLLQKSTDTAWKGVLIGASITAVLQSSSLVTLMVLAFLGAGVISLRNAIGVILGANLGTTVTAWIVATLGFKLSVAAFSMPFLGIGSLMFLFFANRPVLKNVGAFAVGFGLLFLGLDFMKSAIEAVADQIDLSDFSAYGLWIYLVVGIVITALIQSSSAMVVIVLSAISSGVIGLTEGAVLIIGANIGTTVTVGIGSLKGTADKKRLALAHFLFNAVTGLIVFVFIDWIILYTMSIFSIQDPLMELVLLNTIINLFGILIFYPFISKLEAWLNTKFEREDEKSISVYINKVNTDVPEAAVAALEKDIKLAIELVSGFIVKIWELRVEENKQNTLWKKIIRQPYDLMTQYKEIKILEDELTAYHLTMQEENLDIFLANKTTSLMLALRTSVYAAKDFKDVLHNILEMEDSEDQYVSALYKSLRGYTFEELDKIRKYSEQGEVSAAPDWNQNHDRQYHAMIGDLYHAAQKKPIDFPMSTLTNVIKQVMSGLDNFGNAVIHWKHLEKSVIDIEPNEGWNTDDADITGLH</sequence>
<comment type="subcellular location">
    <subcellularLocation>
        <location evidence="1">Cell membrane</location>
        <topology evidence="1">Multi-pass membrane protein</topology>
    </subcellularLocation>
</comment>
<accession>A0ABW4VRT0</accession>
<keyword evidence="3 6" id="KW-0812">Transmembrane</keyword>
<feature type="transmembrane region" description="Helical" evidence="6">
    <location>
        <begin position="83"/>
        <end position="105"/>
    </location>
</feature>
<keyword evidence="4 6" id="KW-1133">Transmembrane helix</keyword>
<feature type="transmembrane region" description="Helical" evidence="6">
    <location>
        <begin position="245"/>
        <end position="269"/>
    </location>
</feature>
<evidence type="ECO:0000256" key="2">
    <source>
        <dbReference type="ARBA" id="ARBA00022475"/>
    </source>
</evidence>
<evidence type="ECO:0000313" key="7">
    <source>
        <dbReference type="EMBL" id="MFD2036929.1"/>
    </source>
</evidence>
<reference evidence="8" key="1">
    <citation type="journal article" date="2019" name="Int. J. Syst. Evol. Microbiol.">
        <title>The Global Catalogue of Microorganisms (GCM) 10K type strain sequencing project: providing services to taxonomists for standard genome sequencing and annotation.</title>
        <authorList>
            <consortium name="The Broad Institute Genomics Platform"/>
            <consortium name="The Broad Institute Genome Sequencing Center for Infectious Disease"/>
            <person name="Wu L."/>
            <person name="Ma J."/>
        </authorList>
    </citation>
    <scope>NUCLEOTIDE SEQUENCE [LARGE SCALE GENOMIC DNA]</scope>
    <source>
        <strain evidence="8">CGMCC 1.15180</strain>
    </source>
</reference>
<dbReference type="InterPro" id="IPR003841">
    <property type="entry name" value="Na/Pi_transpt"/>
</dbReference>
<evidence type="ECO:0000256" key="3">
    <source>
        <dbReference type="ARBA" id="ARBA00022692"/>
    </source>
</evidence>
<dbReference type="Proteomes" id="UP001597361">
    <property type="component" value="Unassembled WGS sequence"/>
</dbReference>
<organism evidence="7 8">
    <name type="scientific">Belliella marina</name>
    <dbReference type="NCBI Taxonomy" id="1644146"/>
    <lineage>
        <taxon>Bacteria</taxon>
        <taxon>Pseudomonadati</taxon>
        <taxon>Bacteroidota</taxon>
        <taxon>Cytophagia</taxon>
        <taxon>Cytophagales</taxon>
        <taxon>Cyclobacteriaceae</taxon>
        <taxon>Belliella</taxon>
    </lineage>
</organism>
<dbReference type="PANTHER" id="PTHR10010">
    <property type="entry name" value="SOLUTE CARRIER FAMILY 34 SODIUM PHOSPHATE , MEMBER 2-RELATED"/>
    <property type="match status" value="1"/>
</dbReference>
<feature type="transmembrane region" description="Helical" evidence="6">
    <location>
        <begin position="52"/>
        <end position="76"/>
    </location>
</feature>
<evidence type="ECO:0000256" key="6">
    <source>
        <dbReference type="SAM" id="Phobius"/>
    </source>
</evidence>
<evidence type="ECO:0000256" key="1">
    <source>
        <dbReference type="ARBA" id="ARBA00004651"/>
    </source>
</evidence>
<evidence type="ECO:0000313" key="8">
    <source>
        <dbReference type="Proteomes" id="UP001597361"/>
    </source>
</evidence>
<keyword evidence="2" id="KW-1003">Cell membrane</keyword>
<feature type="transmembrane region" description="Helical" evidence="6">
    <location>
        <begin position="111"/>
        <end position="132"/>
    </location>
</feature>
<dbReference type="PANTHER" id="PTHR10010:SF46">
    <property type="entry name" value="SODIUM-DEPENDENT PHOSPHATE TRANSPORT PROTEIN 2B"/>
    <property type="match status" value="1"/>
</dbReference>
<feature type="transmembrane region" description="Helical" evidence="6">
    <location>
        <begin position="139"/>
        <end position="161"/>
    </location>
</feature>
<dbReference type="NCBIfam" id="NF037997">
    <property type="entry name" value="Na_Pi_symport"/>
    <property type="match status" value="1"/>
</dbReference>
<name>A0ABW4VRT0_9BACT</name>
<comment type="caution">
    <text evidence="7">The sequence shown here is derived from an EMBL/GenBank/DDBJ whole genome shotgun (WGS) entry which is preliminary data.</text>
</comment>
<dbReference type="EMBL" id="JBHUHR010000045">
    <property type="protein sequence ID" value="MFD2036929.1"/>
    <property type="molecule type" value="Genomic_DNA"/>
</dbReference>
<keyword evidence="8" id="KW-1185">Reference proteome</keyword>
<protein>
    <submittedName>
        <fullName evidence="7">Na/Pi cotransporter family protein</fullName>
    </submittedName>
</protein>
<feature type="transmembrane region" description="Helical" evidence="6">
    <location>
        <begin position="281"/>
        <end position="303"/>
    </location>
</feature>
<evidence type="ECO:0000256" key="4">
    <source>
        <dbReference type="ARBA" id="ARBA00022989"/>
    </source>
</evidence>
<dbReference type="Pfam" id="PF02690">
    <property type="entry name" value="Na_Pi_cotrans"/>
    <property type="match status" value="2"/>
</dbReference>